<evidence type="ECO:0000313" key="3">
    <source>
        <dbReference type="Proteomes" id="UP001215280"/>
    </source>
</evidence>
<dbReference type="AlphaFoldDB" id="A0AAD7NRD1"/>
<accession>A0AAD7NRD1</accession>
<gene>
    <name evidence="2" type="ORF">DFH07DRAFT_803476</name>
</gene>
<dbReference type="Proteomes" id="UP001215280">
    <property type="component" value="Unassembled WGS sequence"/>
</dbReference>
<feature type="compositionally biased region" description="Low complexity" evidence="1">
    <location>
        <begin position="64"/>
        <end position="79"/>
    </location>
</feature>
<sequence length="301" mass="33028">MSRGYQIRPQRLVIADQDGRFPDSERAKLQPISPSEWIGANVQAKKMFLGAGRLSPVESENRSPLDTSSSISSPATPRPWSYSVMGHSKPGGDLDTPMYVSRSPTIAETPDAELTEHRRRPRSASEPRSFLVPFIEVPRHAGTVPPTPTEYLVPVAETESDGPKSFSISAVSLPPRKSSHHNPMPEDVYFTAAGRRESRIYIPPDAAPNSVSLSPRGHAYSSSDPVFSAELGGPPARHATWSGSRKKEPSSARPFADVHLPGMASSADEDNTPVSRKEELWSGEWNRDDIQEVIKELRSLK</sequence>
<feature type="region of interest" description="Disordered" evidence="1">
    <location>
        <begin position="202"/>
        <end position="280"/>
    </location>
</feature>
<feature type="region of interest" description="Disordered" evidence="1">
    <location>
        <begin position="158"/>
        <end position="186"/>
    </location>
</feature>
<dbReference type="EMBL" id="JARJLG010000020">
    <property type="protein sequence ID" value="KAJ7772034.1"/>
    <property type="molecule type" value="Genomic_DNA"/>
</dbReference>
<reference evidence="2" key="1">
    <citation type="submission" date="2023-03" db="EMBL/GenBank/DDBJ databases">
        <title>Massive genome expansion in bonnet fungi (Mycena s.s.) driven by repeated elements and novel gene families across ecological guilds.</title>
        <authorList>
            <consortium name="Lawrence Berkeley National Laboratory"/>
            <person name="Harder C.B."/>
            <person name="Miyauchi S."/>
            <person name="Viragh M."/>
            <person name="Kuo A."/>
            <person name="Thoen E."/>
            <person name="Andreopoulos B."/>
            <person name="Lu D."/>
            <person name="Skrede I."/>
            <person name="Drula E."/>
            <person name="Henrissat B."/>
            <person name="Morin E."/>
            <person name="Kohler A."/>
            <person name="Barry K."/>
            <person name="LaButti K."/>
            <person name="Morin E."/>
            <person name="Salamov A."/>
            <person name="Lipzen A."/>
            <person name="Mereny Z."/>
            <person name="Hegedus B."/>
            <person name="Baldrian P."/>
            <person name="Stursova M."/>
            <person name="Weitz H."/>
            <person name="Taylor A."/>
            <person name="Grigoriev I.V."/>
            <person name="Nagy L.G."/>
            <person name="Martin F."/>
            <person name="Kauserud H."/>
        </authorList>
    </citation>
    <scope>NUCLEOTIDE SEQUENCE</scope>
    <source>
        <strain evidence="2">CBHHK188m</strain>
    </source>
</reference>
<evidence type="ECO:0000313" key="2">
    <source>
        <dbReference type="EMBL" id="KAJ7772034.1"/>
    </source>
</evidence>
<proteinExistence type="predicted"/>
<feature type="region of interest" description="Disordered" evidence="1">
    <location>
        <begin position="53"/>
        <end position="128"/>
    </location>
</feature>
<name>A0AAD7NRD1_9AGAR</name>
<comment type="caution">
    <text evidence="2">The sequence shown here is derived from an EMBL/GenBank/DDBJ whole genome shotgun (WGS) entry which is preliminary data.</text>
</comment>
<protein>
    <submittedName>
        <fullName evidence="2">Uncharacterized protein</fullName>
    </submittedName>
</protein>
<organism evidence="2 3">
    <name type="scientific">Mycena maculata</name>
    <dbReference type="NCBI Taxonomy" id="230809"/>
    <lineage>
        <taxon>Eukaryota</taxon>
        <taxon>Fungi</taxon>
        <taxon>Dikarya</taxon>
        <taxon>Basidiomycota</taxon>
        <taxon>Agaricomycotina</taxon>
        <taxon>Agaricomycetes</taxon>
        <taxon>Agaricomycetidae</taxon>
        <taxon>Agaricales</taxon>
        <taxon>Marasmiineae</taxon>
        <taxon>Mycenaceae</taxon>
        <taxon>Mycena</taxon>
    </lineage>
</organism>
<evidence type="ECO:0000256" key="1">
    <source>
        <dbReference type="SAM" id="MobiDB-lite"/>
    </source>
</evidence>
<keyword evidence="3" id="KW-1185">Reference proteome</keyword>